<dbReference type="EMBL" id="CP039349">
    <property type="protein sequence ID" value="QCD93493.1"/>
    <property type="molecule type" value="Genomic_DNA"/>
</dbReference>
<evidence type="ECO:0000313" key="1">
    <source>
        <dbReference type="EMBL" id="QCD93493.1"/>
    </source>
</evidence>
<keyword evidence="2" id="KW-1185">Reference proteome</keyword>
<evidence type="ECO:0000313" key="2">
    <source>
        <dbReference type="Proteomes" id="UP000501690"/>
    </source>
</evidence>
<reference evidence="1 2" key="1">
    <citation type="submission" date="2019-04" db="EMBL/GenBank/DDBJ databases">
        <title>An improved genome assembly and genetic linkage map for asparagus bean, Vigna unguiculata ssp. sesquipedialis.</title>
        <authorList>
            <person name="Xia Q."/>
            <person name="Zhang R."/>
            <person name="Dong Y."/>
        </authorList>
    </citation>
    <scope>NUCLEOTIDE SEQUENCE [LARGE SCALE GENOMIC DNA]</scope>
    <source>
        <tissue evidence="1">Leaf</tissue>
    </source>
</reference>
<name>A0A4D6LYC3_VIGUN</name>
<dbReference type="Proteomes" id="UP000501690">
    <property type="component" value="Linkage Group LG5"/>
</dbReference>
<protein>
    <submittedName>
        <fullName evidence="1">Uncharacterized protein</fullName>
    </submittedName>
</protein>
<accession>A0A4D6LYC3</accession>
<sequence length="149" mass="16413">MEDAGAMEARAVVAMAAVTFLRRNCGGVASFYGVRCGGSCALHRRTRGGARCRDGGGADSGEVLQVRGCVLTVAFCARRWRCGGETVRKMVAQGADSWWWRERWRRRCCANGGRWWCCHGEARWWSENKLPWWLTEMAAAAAVEGGHGG</sequence>
<proteinExistence type="predicted"/>
<gene>
    <name evidence="1" type="ORF">DEO72_LG5g1568</name>
</gene>
<dbReference type="AlphaFoldDB" id="A0A4D6LYC3"/>
<organism evidence="1 2">
    <name type="scientific">Vigna unguiculata</name>
    <name type="common">Cowpea</name>
    <dbReference type="NCBI Taxonomy" id="3917"/>
    <lineage>
        <taxon>Eukaryota</taxon>
        <taxon>Viridiplantae</taxon>
        <taxon>Streptophyta</taxon>
        <taxon>Embryophyta</taxon>
        <taxon>Tracheophyta</taxon>
        <taxon>Spermatophyta</taxon>
        <taxon>Magnoliopsida</taxon>
        <taxon>eudicotyledons</taxon>
        <taxon>Gunneridae</taxon>
        <taxon>Pentapetalae</taxon>
        <taxon>rosids</taxon>
        <taxon>fabids</taxon>
        <taxon>Fabales</taxon>
        <taxon>Fabaceae</taxon>
        <taxon>Papilionoideae</taxon>
        <taxon>50 kb inversion clade</taxon>
        <taxon>NPAAA clade</taxon>
        <taxon>indigoferoid/millettioid clade</taxon>
        <taxon>Phaseoleae</taxon>
        <taxon>Vigna</taxon>
    </lineage>
</organism>